<sequence>MVQGTSNSPQEQIDLLRHMSPYLRGEVTREVHGHWFRKLPVLKVMSSSMQIQVAMTLKTEYFTADEEIFSCNSINNELYLLDKGMVGCQMRVLLGGSTFGEDMLAGTGQRGYAACTLVNSVCLSLSRKNLEDALQRFPDVRLQLRKHVVKCIAREGVLKYCQAIRATSHNSLFNGASMAHLTPSLLKLVYDEKLEALKKADPARHTKMRAAADVIRRHYRGWLQHNVRPQLALAAANSAPGVPLSLNYSPKVWRTISHHPGSRHCICGGDGAPGGDSSEWPPHRKANVLGN</sequence>
<dbReference type="CDD" id="cd00038">
    <property type="entry name" value="CAP_ED"/>
    <property type="match status" value="1"/>
</dbReference>
<keyword evidence="1" id="KW-1071">Ligand-gated ion channel</keyword>
<evidence type="ECO:0000313" key="4">
    <source>
        <dbReference type="Proteomes" id="UP001190700"/>
    </source>
</evidence>
<dbReference type="PANTHER" id="PTHR45638:SF11">
    <property type="entry name" value="CYCLIC NUCLEOTIDE-GATED CATION CHANNEL SUBUNIT A"/>
    <property type="match status" value="1"/>
</dbReference>
<dbReference type="PROSITE" id="PS50042">
    <property type="entry name" value="CNMP_BINDING_3"/>
    <property type="match status" value="1"/>
</dbReference>
<keyword evidence="1" id="KW-0407">Ion channel</keyword>
<evidence type="ECO:0000256" key="1">
    <source>
        <dbReference type="ARBA" id="ARBA00023286"/>
    </source>
</evidence>
<keyword evidence="4" id="KW-1185">Reference proteome</keyword>
<dbReference type="SUPFAM" id="SSF51206">
    <property type="entry name" value="cAMP-binding domain-like"/>
    <property type="match status" value="1"/>
</dbReference>
<protein>
    <recommendedName>
        <fullName evidence="2">Cyclic nucleotide-binding domain-containing protein</fullName>
    </recommendedName>
</protein>
<comment type="caution">
    <text evidence="3">The sequence shown here is derived from an EMBL/GenBank/DDBJ whole genome shotgun (WGS) entry which is preliminary data.</text>
</comment>
<feature type="domain" description="Cyclic nucleotide-binding" evidence="2">
    <location>
        <begin position="41"/>
        <end position="151"/>
    </location>
</feature>
<dbReference type="InterPro" id="IPR018490">
    <property type="entry name" value="cNMP-bd_dom_sf"/>
</dbReference>
<dbReference type="PANTHER" id="PTHR45638">
    <property type="entry name" value="CYCLIC NUCLEOTIDE-GATED CATION CHANNEL SUBUNIT A"/>
    <property type="match status" value="1"/>
</dbReference>
<organism evidence="3 4">
    <name type="scientific">Cymbomonas tetramitiformis</name>
    <dbReference type="NCBI Taxonomy" id="36881"/>
    <lineage>
        <taxon>Eukaryota</taxon>
        <taxon>Viridiplantae</taxon>
        <taxon>Chlorophyta</taxon>
        <taxon>Pyramimonadophyceae</taxon>
        <taxon>Pyramimonadales</taxon>
        <taxon>Pyramimonadaceae</taxon>
        <taxon>Cymbomonas</taxon>
    </lineage>
</organism>
<reference evidence="3 4" key="1">
    <citation type="journal article" date="2015" name="Genome Biol. Evol.">
        <title>Comparative Genomics of a Bacterivorous Green Alga Reveals Evolutionary Causalities and Consequences of Phago-Mixotrophic Mode of Nutrition.</title>
        <authorList>
            <person name="Burns J.A."/>
            <person name="Paasch A."/>
            <person name="Narechania A."/>
            <person name="Kim E."/>
        </authorList>
    </citation>
    <scope>NUCLEOTIDE SEQUENCE [LARGE SCALE GENOMIC DNA]</scope>
    <source>
        <strain evidence="3 4">PLY_AMNH</strain>
    </source>
</reference>
<evidence type="ECO:0000259" key="2">
    <source>
        <dbReference type="PROSITE" id="PS50042"/>
    </source>
</evidence>
<dbReference type="SMART" id="SM00100">
    <property type="entry name" value="cNMP"/>
    <property type="match status" value="1"/>
</dbReference>
<dbReference type="Proteomes" id="UP001190700">
    <property type="component" value="Unassembled WGS sequence"/>
</dbReference>
<proteinExistence type="predicted"/>
<dbReference type="GO" id="GO:0005221">
    <property type="term" value="F:intracellularly cyclic nucleotide-activated monoatomic cation channel activity"/>
    <property type="evidence" value="ECO:0007669"/>
    <property type="project" value="InterPro"/>
</dbReference>
<dbReference type="AlphaFoldDB" id="A0AAE0FTL1"/>
<dbReference type="InterPro" id="IPR014710">
    <property type="entry name" value="RmlC-like_jellyroll"/>
</dbReference>
<evidence type="ECO:0000313" key="3">
    <source>
        <dbReference type="EMBL" id="KAK3265645.1"/>
    </source>
</evidence>
<gene>
    <name evidence="3" type="ORF">CYMTET_25687</name>
</gene>
<name>A0AAE0FTL1_9CHLO</name>
<dbReference type="GO" id="GO:0044877">
    <property type="term" value="F:protein-containing complex binding"/>
    <property type="evidence" value="ECO:0007669"/>
    <property type="project" value="TreeGrafter"/>
</dbReference>
<keyword evidence="1" id="KW-0406">Ion transport</keyword>
<dbReference type="InterPro" id="IPR050866">
    <property type="entry name" value="CNG_cation_channel"/>
</dbReference>
<accession>A0AAE0FTL1</accession>
<dbReference type="EMBL" id="LGRX02013770">
    <property type="protein sequence ID" value="KAK3265645.1"/>
    <property type="molecule type" value="Genomic_DNA"/>
</dbReference>
<dbReference type="Gene3D" id="2.60.120.10">
    <property type="entry name" value="Jelly Rolls"/>
    <property type="match status" value="1"/>
</dbReference>
<dbReference type="InterPro" id="IPR000595">
    <property type="entry name" value="cNMP-bd_dom"/>
</dbReference>
<keyword evidence="1" id="KW-0813">Transport</keyword>